<keyword evidence="2" id="KW-0812">Transmembrane</keyword>
<sequence length="240" mass="26739">MASYRSRSRSHSHSPRRRSRTPPRGRKRYSDDDEPRDRRRDRRDRRSPAPSGLLVRNLPLDASGPYGGSHRRRTPPRRQYHSYSRSPSPVSIVPNFICLLGLGIIIALQCTPDQFLGLLLMMIGITGGPQISLHVMIRIIRGPQVQEKMVAVDLMKGTVHKAGQGVQGRTVEVHMMKEGVHQAGQGVQGARVAVLRGPVHDPTVLGDADDTAAACAADWCPVHDFTANCSWHMMILDRYM</sequence>
<feature type="region of interest" description="Disordered" evidence="1">
    <location>
        <begin position="1"/>
        <end position="87"/>
    </location>
</feature>
<dbReference type="AlphaFoldDB" id="A0AA88ALY1"/>
<comment type="caution">
    <text evidence="3">The sequence shown here is derived from an EMBL/GenBank/DDBJ whole genome shotgun (WGS) entry which is preliminary data.</text>
</comment>
<evidence type="ECO:0000313" key="4">
    <source>
        <dbReference type="Proteomes" id="UP001187192"/>
    </source>
</evidence>
<reference evidence="3" key="1">
    <citation type="submission" date="2023-07" db="EMBL/GenBank/DDBJ databases">
        <title>draft genome sequence of fig (Ficus carica).</title>
        <authorList>
            <person name="Takahashi T."/>
            <person name="Nishimura K."/>
        </authorList>
    </citation>
    <scope>NUCLEOTIDE SEQUENCE</scope>
</reference>
<dbReference type="Proteomes" id="UP001187192">
    <property type="component" value="Unassembled WGS sequence"/>
</dbReference>
<evidence type="ECO:0000313" key="3">
    <source>
        <dbReference type="EMBL" id="GMN46516.1"/>
    </source>
</evidence>
<feature type="transmembrane region" description="Helical" evidence="2">
    <location>
        <begin position="115"/>
        <end position="140"/>
    </location>
</feature>
<feature type="transmembrane region" description="Helical" evidence="2">
    <location>
        <begin position="90"/>
        <end position="109"/>
    </location>
</feature>
<feature type="compositionally biased region" description="Basic residues" evidence="1">
    <location>
        <begin position="69"/>
        <end position="80"/>
    </location>
</feature>
<feature type="compositionally biased region" description="Basic residues" evidence="1">
    <location>
        <begin position="1"/>
        <end position="27"/>
    </location>
</feature>
<proteinExistence type="predicted"/>
<dbReference type="EMBL" id="BTGU01000023">
    <property type="protein sequence ID" value="GMN46516.1"/>
    <property type="molecule type" value="Genomic_DNA"/>
</dbReference>
<evidence type="ECO:0000256" key="2">
    <source>
        <dbReference type="SAM" id="Phobius"/>
    </source>
</evidence>
<evidence type="ECO:0000256" key="1">
    <source>
        <dbReference type="SAM" id="MobiDB-lite"/>
    </source>
</evidence>
<organism evidence="3 4">
    <name type="scientific">Ficus carica</name>
    <name type="common">Common fig</name>
    <dbReference type="NCBI Taxonomy" id="3494"/>
    <lineage>
        <taxon>Eukaryota</taxon>
        <taxon>Viridiplantae</taxon>
        <taxon>Streptophyta</taxon>
        <taxon>Embryophyta</taxon>
        <taxon>Tracheophyta</taxon>
        <taxon>Spermatophyta</taxon>
        <taxon>Magnoliopsida</taxon>
        <taxon>eudicotyledons</taxon>
        <taxon>Gunneridae</taxon>
        <taxon>Pentapetalae</taxon>
        <taxon>rosids</taxon>
        <taxon>fabids</taxon>
        <taxon>Rosales</taxon>
        <taxon>Moraceae</taxon>
        <taxon>Ficeae</taxon>
        <taxon>Ficus</taxon>
    </lineage>
</organism>
<keyword evidence="4" id="KW-1185">Reference proteome</keyword>
<accession>A0AA88ALY1</accession>
<keyword evidence="2" id="KW-0472">Membrane</keyword>
<protein>
    <submittedName>
        <fullName evidence="3">Uncharacterized protein</fullName>
    </submittedName>
</protein>
<keyword evidence="2" id="KW-1133">Transmembrane helix</keyword>
<gene>
    <name evidence="3" type="ORF">TIFTF001_015697</name>
</gene>
<name>A0AA88ALY1_FICCA</name>